<evidence type="ECO:0000259" key="6">
    <source>
        <dbReference type="PROSITE" id="PS50186"/>
    </source>
</evidence>
<dbReference type="SUPFAM" id="SSF46785">
    <property type="entry name" value="Winged helix' DNA-binding domain"/>
    <property type="match status" value="1"/>
</dbReference>
<gene>
    <name evidence="7" type="ORF">CANINC_001502</name>
</gene>
<comment type="subcellular location">
    <subcellularLocation>
        <location evidence="1">Vacuole membrane</location>
        <topology evidence="1">Peripheral membrane protein</topology>
    </subcellularLocation>
</comment>
<reference evidence="7 8" key="1">
    <citation type="journal article" date="2019" name="Front. Genet.">
        <title>Whole-Genome Sequencing of the Opportunistic Yeast Pathogen Candida inconspicua Uncovers Its Hybrid Origin.</title>
        <authorList>
            <person name="Mixao V."/>
            <person name="Hansen A.P."/>
            <person name="Saus E."/>
            <person name="Boekhout T."/>
            <person name="Lass-Florl C."/>
            <person name="Gabaldon T."/>
        </authorList>
    </citation>
    <scope>NUCLEOTIDE SEQUENCE [LARGE SCALE GENOMIC DNA]</scope>
    <source>
        <strain evidence="7 8">CBS 180</strain>
    </source>
</reference>
<evidence type="ECO:0000256" key="2">
    <source>
        <dbReference type="ARBA" id="ARBA00005643"/>
    </source>
</evidence>
<dbReference type="Pfam" id="PF00610">
    <property type="entry name" value="DEP"/>
    <property type="match status" value="1"/>
</dbReference>
<dbReference type="SMART" id="SM00049">
    <property type="entry name" value="DEP"/>
    <property type="match status" value="1"/>
</dbReference>
<evidence type="ECO:0000256" key="5">
    <source>
        <dbReference type="SAM" id="MobiDB-lite"/>
    </source>
</evidence>
<dbReference type="InterPro" id="IPR036390">
    <property type="entry name" value="WH_DNA-bd_sf"/>
</dbReference>
<dbReference type="GO" id="GO:1904262">
    <property type="term" value="P:negative regulation of TORC1 signaling"/>
    <property type="evidence" value="ECO:0007669"/>
    <property type="project" value="TreeGrafter"/>
</dbReference>
<dbReference type="InterPro" id="IPR000591">
    <property type="entry name" value="DEP_dom"/>
</dbReference>
<accession>A0A4V4NFZ4</accession>
<evidence type="ECO:0000313" key="8">
    <source>
        <dbReference type="Proteomes" id="UP000307173"/>
    </source>
</evidence>
<dbReference type="InterPro" id="IPR027244">
    <property type="entry name" value="IML1"/>
</dbReference>
<evidence type="ECO:0000256" key="4">
    <source>
        <dbReference type="ARBA" id="ARBA00021881"/>
    </source>
</evidence>
<dbReference type="STRING" id="52247.A0A4V4NFZ4"/>
<dbReference type="Gene3D" id="1.10.10.10">
    <property type="entry name" value="Winged helix-like DNA-binding domain superfamily/Winged helix DNA-binding domain"/>
    <property type="match status" value="1"/>
</dbReference>
<evidence type="ECO:0000256" key="1">
    <source>
        <dbReference type="ARBA" id="ARBA00004148"/>
    </source>
</evidence>
<dbReference type="EMBL" id="SELW01000220">
    <property type="protein sequence ID" value="TID29990.1"/>
    <property type="molecule type" value="Genomic_DNA"/>
</dbReference>
<protein>
    <recommendedName>
        <fullName evidence="3">Vacuolar membrane-associated protein IML1</fullName>
    </recommendedName>
    <alternativeName>
        <fullName evidence="4">Vacuolar membrane-associated protein iml1</fullName>
    </alternativeName>
</protein>
<feature type="compositionally biased region" description="Low complexity" evidence="5">
    <location>
        <begin position="755"/>
        <end position="770"/>
    </location>
</feature>
<dbReference type="PANTHER" id="PTHR13179">
    <property type="entry name" value="DEP DOMAIN CONTAINING PROTEIN 5"/>
    <property type="match status" value="1"/>
</dbReference>
<dbReference type="CDD" id="cd04449">
    <property type="entry name" value="DEP_DEPDC5-like"/>
    <property type="match status" value="1"/>
</dbReference>
<dbReference type="Pfam" id="PF19418">
    <property type="entry name" value="DEPDC5_CTD"/>
    <property type="match status" value="1"/>
</dbReference>
<feature type="domain" description="DEP" evidence="6">
    <location>
        <begin position="1140"/>
        <end position="1215"/>
    </location>
</feature>
<name>A0A4V4NFZ4_9ASCO</name>
<dbReference type="PROSITE" id="PS50186">
    <property type="entry name" value="DEP"/>
    <property type="match status" value="1"/>
</dbReference>
<feature type="region of interest" description="Disordered" evidence="5">
    <location>
        <begin position="29"/>
        <end position="103"/>
    </location>
</feature>
<feature type="compositionally biased region" description="Basic residues" evidence="5">
    <location>
        <begin position="780"/>
        <end position="789"/>
    </location>
</feature>
<dbReference type="InterPro" id="IPR036388">
    <property type="entry name" value="WH-like_DNA-bd_sf"/>
</dbReference>
<dbReference type="InterPro" id="IPR045838">
    <property type="entry name" value="DEPDC5_CTD"/>
</dbReference>
<feature type="compositionally biased region" description="Basic and acidic residues" evidence="5">
    <location>
        <begin position="37"/>
        <end position="53"/>
    </location>
</feature>
<dbReference type="GO" id="GO:0035556">
    <property type="term" value="P:intracellular signal transduction"/>
    <property type="evidence" value="ECO:0007669"/>
    <property type="project" value="InterPro"/>
</dbReference>
<organism evidence="7 8">
    <name type="scientific">Pichia inconspicua</name>
    <dbReference type="NCBI Taxonomy" id="52247"/>
    <lineage>
        <taxon>Eukaryota</taxon>
        <taxon>Fungi</taxon>
        <taxon>Dikarya</taxon>
        <taxon>Ascomycota</taxon>
        <taxon>Saccharomycotina</taxon>
        <taxon>Pichiomycetes</taxon>
        <taxon>Pichiales</taxon>
        <taxon>Pichiaceae</taxon>
        <taxon>Pichia</taxon>
    </lineage>
</organism>
<feature type="region of interest" description="Disordered" evidence="5">
    <location>
        <begin position="744"/>
        <end position="792"/>
    </location>
</feature>
<dbReference type="Proteomes" id="UP000307173">
    <property type="component" value="Unassembled WGS sequence"/>
</dbReference>
<dbReference type="GO" id="GO:0010508">
    <property type="term" value="P:positive regulation of autophagy"/>
    <property type="evidence" value="ECO:0007669"/>
    <property type="project" value="TreeGrafter"/>
</dbReference>
<dbReference type="InterPro" id="IPR048255">
    <property type="entry name" value="IML1_N"/>
</dbReference>
<proteinExistence type="inferred from homology"/>
<dbReference type="GO" id="GO:0005096">
    <property type="term" value="F:GTPase activator activity"/>
    <property type="evidence" value="ECO:0007669"/>
    <property type="project" value="InterPro"/>
</dbReference>
<evidence type="ECO:0000313" key="7">
    <source>
        <dbReference type="EMBL" id="TID29990.1"/>
    </source>
</evidence>
<dbReference type="GO" id="GO:0005774">
    <property type="term" value="C:vacuolar membrane"/>
    <property type="evidence" value="ECO:0007669"/>
    <property type="project" value="UniProtKB-SubCell"/>
</dbReference>
<sequence>MRRQKKITIDFRDPSLRLSQRTYEATLVVGKKSSVNGEDKKIKQEECNTDKATAKKKSLPLNFGKRVGDASSSSRDNRETRDQNESTQNRSDMNTLEEPDSPQACKPVAFSVKFHESRTSTETVIVDYTLVPGAKPGDIGEIQSFTGSKRKFFFTFTESHPDSSKRPSLGKNELAKDGILGTSTTLQANVVNEFKVDDKQDENSNNVISILSGTIAYTLDLKPRSQVLVRVRTKESVQADTVEIYVKDIHLTRGDMWHISNLLKDRCVYKNEKVQFLNGSIRLSINHLYKNGHKFFSSYVGNDTKIVFRSDSARLIVFIQISSEMWNFEESGQQMFHKLMNSFFPNAFQKWKDLGTHHLITIILFSSVDIGDGRVRYAEGETPVEKMDYYRVVVDQVHILLWNEIMATLRLEFANFKKDICIRKNEHRDAEHPQESIIVGEILPSAKGSVLEAINLGMSLVSDDFMDSYLRTTTNHFIFITPGTGLFDVTYDMLIRTSKLMSVIDSTVDIICLSQPPLHIVPLVRYLDNQNRLKHCIPNWLDISFWTDTNQAVHQWLPKGRIYDLQMMGVMENEVSSVNIRDLELVQRKTLVEAMNDYDRSVFIGFDYFGSGDKKAKLQKDFIRNASRVKNRDETKLQNITHQSKDEKLNPQELIVPNDKSTTETFNAFGVTTTSKPNVSAFSSLLSLSKNSDVKTPATTAYNFVKKMISTPMLKPLSSANENDVNTINELDNDQLSLDTSIVSVGSNSRPDRGASVSTATSSANSLSVSPKSASLIKERNRKNKKSLTKGKSLDRKPISNIYWTNINNPSKPLTKELLSMISYGRWRYVFPPNVKRRTVKWSSLSSPAALPIFSSIFPSLSDFNQNYTFRIYDVIINQDTRSEYQTSETLLKNMISLRLSLGFQICIGEEVEKIEKHRKPNGDSKLLIQFLSEKNYIGSRIYLSLGNEIHRICCEYNGLINVQVYKRVSSSDEVMTLSTDKKYVENIRTRYSEEYTPVMISSSANKNVRNYNWNQMDQVLAGYEDYIDKKKYHRMKFVILPSAIPENVFTLNNEKLTTEEMRLEGIRSLIMNIYRIRYRSKEERNSNKKLEIAPEIHFYTGNLYEYLKTEGEQSRTNGQKSLEFNKNMNISKLIKVLEGPHGIPIMNRRWHMKNHSRCFVGMDLVNFLIENFTDIDTREEAVEYGNLLMSKNVIQHVISKHHFLDGHYFYRLNKEAVEEFADGSSGDDNKSVVHDRVGHDAKTKKIILSKEVFCDLDPNGYSWQPENVKVHYDIVHNPLHCFHLRIEWLNTTTKLIEDMISGWGKHCERYGLSLVEVPWDELFTLPLKNPLHSTIEITLAVDPWTDPEFSKYSNIFERKKYYFHLYLLEKCTFMLDNRTATYLAEDALEVEYSWGKPEFKHAQFVHSTGGYIAELRKKGDLFLAPNNAYISRLNLNVGKQHNLGKSTAVYFDSQSVMLEFRAICTDEKRLREIFREGLNKWNDGENDIEDIATPVEDNKINDF</sequence>
<comment type="similarity">
    <text evidence="2">Belongs to the IML1 family.</text>
</comment>
<comment type="caution">
    <text evidence="7">The sequence shown here is derived from an EMBL/GenBank/DDBJ whole genome shotgun (WGS) entry which is preliminary data.</text>
</comment>
<dbReference type="OrthoDB" id="39497at2759"/>
<dbReference type="PANTHER" id="PTHR13179:SF8">
    <property type="entry name" value="GATOR COMPLEX PROTEIN DEPDC5"/>
    <property type="match status" value="1"/>
</dbReference>
<dbReference type="Pfam" id="PF12257">
    <property type="entry name" value="IML1"/>
    <property type="match status" value="1"/>
</dbReference>
<keyword evidence="8" id="KW-1185">Reference proteome</keyword>
<feature type="compositionally biased region" description="Polar residues" evidence="5">
    <location>
        <begin position="85"/>
        <end position="94"/>
    </location>
</feature>
<evidence type="ECO:0000256" key="3">
    <source>
        <dbReference type="ARBA" id="ARBA00018529"/>
    </source>
</evidence>
<dbReference type="GO" id="GO:1990130">
    <property type="term" value="C:GATOR1 complex"/>
    <property type="evidence" value="ECO:0007669"/>
    <property type="project" value="TreeGrafter"/>
</dbReference>
<feature type="compositionally biased region" description="Basic and acidic residues" evidence="5">
    <location>
        <begin position="75"/>
        <end position="84"/>
    </location>
</feature>